<organism evidence="2 3">
    <name type="scientific">Rhodococcus hoagii</name>
    <name type="common">Corynebacterium equii</name>
    <dbReference type="NCBI Taxonomy" id="43767"/>
    <lineage>
        <taxon>Bacteria</taxon>
        <taxon>Bacillati</taxon>
        <taxon>Actinomycetota</taxon>
        <taxon>Actinomycetes</taxon>
        <taxon>Mycobacteriales</taxon>
        <taxon>Nocardiaceae</taxon>
        <taxon>Prescottella</taxon>
    </lineage>
</organism>
<proteinExistence type="predicted"/>
<gene>
    <name evidence="2" type="ORF">GS882_03180</name>
</gene>
<keyword evidence="1" id="KW-0812">Transmembrane</keyword>
<evidence type="ECO:0000313" key="2">
    <source>
        <dbReference type="EMBL" id="NKT77224.1"/>
    </source>
</evidence>
<accession>A0A9Q4ZIF6</accession>
<name>A0A9Q4ZIF6_RHOHA</name>
<comment type="caution">
    <text evidence="2">The sequence shown here is derived from an EMBL/GenBank/DDBJ whole genome shotgun (WGS) entry which is preliminary data.</text>
</comment>
<dbReference type="EMBL" id="WVBC01000002">
    <property type="protein sequence ID" value="NKT77224.1"/>
    <property type="molecule type" value="Genomic_DNA"/>
</dbReference>
<sequence>MADTIYVLVITACFIGHSARLLWLVSKLDKSQQATDKALAELREELLLTHADRKELGLPTLPERAADPKKLNPGAVAACKKHEWSGKAWEQARRTYGNAYIRRCLVCGERQRDDKYYGWVDD</sequence>
<feature type="transmembrane region" description="Helical" evidence="1">
    <location>
        <begin position="6"/>
        <end position="25"/>
    </location>
</feature>
<keyword evidence="1" id="KW-1133">Transmembrane helix</keyword>
<dbReference type="AlphaFoldDB" id="A0A9Q4ZIF6"/>
<protein>
    <submittedName>
        <fullName evidence="2">Uncharacterized protein</fullName>
    </submittedName>
</protein>
<keyword evidence="1" id="KW-0472">Membrane</keyword>
<evidence type="ECO:0000256" key="1">
    <source>
        <dbReference type="SAM" id="Phobius"/>
    </source>
</evidence>
<evidence type="ECO:0000313" key="3">
    <source>
        <dbReference type="Proteomes" id="UP000603463"/>
    </source>
</evidence>
<dbReference type="Proteomes" id="UP000603463">
    <property type="component" value="Unassembled WGS sequence"/>
</dbReference>
<reference evidence="2" key="1">
    <citation type="journal article" date="2020" name="Environ. Microbiol.">
        <title>The novel and transferable erm(51) gene confers Macrolides, Lincosamides, and Streptogramins B (MLSB) resistance to clonal Rhodococcus equi in the environment.</title>
        <authorList>
            <person name="Huber L."/>
            <person name="Giguere S."/>
            <person name="Slovis N.M."/>
            <person name="Alvarez-Narvaez S."/>
            <person name="Hart K.A."/>
            <person name="Greiter M."/>
            <person name="Morris E.R.A."/>
            <person name="Cohen N.D."/>
        </authorList>
    </citation>
    <scope>NUCLEOTIDE SEQUENCE</scope>
    <source>
        <strain evidence="2">Lh_116_1</strain>
    </source>
</reference>